<gene>
    <name evidence="2" type="ORF">FRY97_18960</name>
</gene>
<feature type="transmembrane region" description="Helical" evidence="1">
    <location>
        <begin position="139"/>
        <end position="162"/>
    </location>
</feature>
<keyword evidence="1" id="KW-1133">Transmembrane helix</keyword>
<feature type="transmembrane region" description="Helical" evidence="1">
    <location>
        <begin position="174"/>
        <end position="193"/>
    </location>
</feature>
<feature type="transmembrane region" description="Helical" evidence="1">
    <location>
        <begin position="116"/>
        <end position="133"/>
    </location>
</feature>
<keyword evidence="3" id="KW-1185">Reference proteome</keyword>
<feature type="transmembrane region" description="Helical" evidence="1">
    <location>
        <begin position="50"/>
        <end position="73"/>
    </location>
</feature>
<dbReference type="RefSeq" id="WP_147169148.1">
    <property type="nucleotide sequence ID" value="NZ_VOOR01000058.1"/>
</dbReference>
<dbReference type="OrthoDB" id="1523094at2"/>
<keyword evidence="1" id="KW-0472">Membrane</keyword>
<accession>A0A5C6RHP3</accession>
<reference evidence="2 3" key="1">
    <citation type="submission" date="2019-08" db="EMBL/GenBank/DDBJ databases">
        <title>Genome of Phaeodactylibacter luteus.</title>
        <authorList>
            <person name="Bowman J.P."/>
        </authorList>
    </citation>
    <scope>NUCLEOTIDE SEQUENCE [LARGE SCALE GENOMIC DNA]</scope>
    <source>
        <strain evidence="2 3">KCTC 42180</strain>
    </source>
</reference>
<organism evidence="2 3">
    <name type="scientific">Phaeodactylibacter luteus</name>
    <dbReference type="NCBI Taxonomy" id="1564516"/>
    <lineage>
        <taxon>Bacteria</taxon>
        <taxon>Pseudomonadati</taxon>
        <taxon>Bacteroidota</taxon>
        <taxon>Saprospiria</taxon>
        <taxon>Saprospirales</taxon>
        <taxon>Haliscomenobacteraceae</taxon>
        <taxon>Phaeodactylibacter</taxon>
    </lineage>
</organism>
<dbReference type="EMBL" id="VOOR01000058">
    <property type="protein sequence ID" value="TXB61459.1"/>
    <property type="molecule type" value="Genomic_DNA"/>
</dbReference>
<dbReference type="InterPro" id="IPR054235">
    <property type="entry name" value="DUF6962"/>
</dbReference>
<dbReference type="Proteomes" id="UP000321580">
    <property type="component" value="Unassembled WGS sequence"/>
</dbReference>
<sequence length="238" mass="26400">METTQIEWLGIQILEPITTLTDLATAAVCFWAFRQLGPEDGRPGNTSFRLYFLCMGLANLLGGLTGHAFLYLFTPAWKALGWAFSPIAIFFLERSALYDAAAQLQPRSSRRLQQLLTAKLSITLALLMVLPINGMHYTAIFKVVQCNVALGMIGLVLPMHLMRYQKLKCPGSRLVLWGILLGILPGIIFNQQIGFGRWFNHLDFSHVLMAGITFIFFRGAKALQTGTAVLQPASDVPN</sequence>
<evidence type="ECO:0000313" key="3">
    <source>
        <dbReference type="Proteomes" id="UP000321580"/>
    </source>
</evidence>
<dbReference type="AlphaFoldDB" id="A0A5C6RHP3"/>
<evidence type="ECO:0000313" key="2">
    <source>
        <dbReference type="EMBL" id="TXB61459.1"/>
    </source>
</evidence>
<comment type="caution">
    <text evidence="2">The sequence shown here is derived from an EMBL/GenBank/DDBJ whole genome shotgun (WGS) entry which is preliminary data.</text>
</comment>
<proteinExistence type="predicted"/>
<protein>
    <submittedName>
        <fullName evidence="2">Uncharacterized protein</fullName>
    </submittedName>
</protein>
<name>A0A5C6RHP3_9BACT</name>
<evidence type="ECO:0000256" key="1">
    <source>
        <dbReference type="SAM" id="Phobius"/>
    </source>
</evidence>
<dbReference type="Pfam" id="PF22285">
    <property type="entry name" value="DUF6962"/>
    <property type="match status" value="1"/>
</dbReference>
<keyword evidence="1" id="KW-0812">Transmembrane</keyword>